<keyword evidence="1" id="KW-0732">Signal</keyword>
<dbReference type="EMBL" id="JAAIYP010000037">
    <property type="protein sequence ID" value="NFV80463.1"/>
    <property type="molecule type" value="Genomic_DNA"/>
</dbReference>
<evidence type="ECO:0000256" key="1">
    <source>
        <dbReference type="SAM" id="SignalP"/>
    </source>
</evidence>
<gene>
    <name evidence="2" type="ORF">G4223_10110</name>
</gene>
<evidence type="ECO:0008006" key="4">
    <source>
        <dbReference type="Google" id="ProtNLM"/>
    </source>
</evidence>
<accession>A0A7C9QTR6</accession>
<dbReference type="Proteomes" id="UP000480684">
    <property type="component" value="Unassembled WGS sequence"/>
</dbReference>
<dbReference type="PROSITE" id="PS51257">
    <property type="entry name" value="PROKAR_LIPOPROTEIN"/>
    <property type="match status" value="1"/>
</dbReference>
<name>A0A7C9QTR6_9PROT</name>
<dbReference type="RefSeq" id="WP_163678776.1">
    <property type="nucleotide sequence ID" value="NZ_JAAIYP010000037.1"/>
</dbReference>
<organism evidence="2 3">
    <name type="scientific">Magnetospirillum aberrantis SpK</name>
    <dbReference type="NCBI Taxonomy" id="908842"/>
    <lineage>
        <taxon>Bacteria</taxon>
        <taxon>Pseudomonadati</taxon>
        <taxon>Pseudomonadota</taxon>
        <taxon>Alphaproteobacteria</taxon>
        <taxon>Rhodospirillales</taxon>
        <taxon>Rhodospirillaceae</taxon>
        <taxon>Magnetospirillum</taxon>
    </lineage>
</organism>
<protein>
    <recommendedName>
        <fullName evidence="4">Lipoprotein</fullName>
    </recommendedName>
</protein>
<evidence type="ECO:0000313" key="2">
    <source>
        <dbReference type="EMBL" id="NFV80463.1"/>
    </source>
</evidence>
<evidence type="ECO:0000313" key="3">
    <source>
        <dbReference type="Proteomes" id="UP000480684"/>
    </source>
</evidence>
<dbReference type="AlphaFoldDB" id="A0A7C9QTR6"/>
<reference evidence="2 3" key="1">
    <citation type="submission" date="2020-02" db="EMBL/GenBank/DDBJ databases">
        <authorList>
            <person name="Dziuba M."/>
            <person name="Kuznetsov B."/>
            <person name="Mardanov A."/>
            <person name="Ravin N."/>
            <person name="Grouzdev D."/>
        </authorList>
    </citation>
    <scope>NUCLEOTIDE SEQUENCE [LARGE SCALE GENOMIC DNA]</scope>
    <source>
        <strain evidence="2 3">SpK</strain>
    </source>
</reference>
<comment type="caution">
    <text evidence="2">The sequence shown here is derived from an EMBL/GenBank/DDBJ whole genome shotgun (WGS) entry which is preliminary data.</text>
</comment>
<feature type="signal peptide" evidence="1">
    <location>
        <begin position="1"/>
        <end position="26"/>
    </location>
</feature>
<feature type="chain" id="PRO_5028906513" description="Lipoprotein" evidence="1">
    <location>
        <begin position="27"/>
        <end position="330"/>
    </location>
</feature>
<keyword evidence="3" id="KW-1185">Reference proteome</keyword>
<proteinExistence type="predicted"/>
<sequence>MAPYLRLLAALSALFGLSACSGVLMAPDLALRDPQALHDCQGTTFTLVRDGKTVNGTVAGADGNLTLDYYEYVGRDLDNIELLLDCGMGRAPTPELKLLRGHMLVALAAKYAQFNVTGRVGPSVNLGFKSYDGMEDDAAAILTHVYNSELGMRYGLAQLTQSAVLPSPTPDVDRVVERILPVVVLALKSEAPGLNRGRTLVASALKVASGDMLELRDAGQVVAGAVGKVLVLDTLGSAYFKDARLSMAIAANCATASGCATWKAGLAQPLDPSSSKLLTMADGGGDKLFSLVWQQWDGKLSQACSALAQFAGTQPRCIPTDSEAAKGFQG</sequence>